<feature type="signal peptide" evidence="2">
    <location>
        <begin position="1"/>
        <end position="16"/>
    </location>
</feature>
<evidence type="ECO:0000313" key="3">
    <source>
        <dbReference type="EMBL" id="KAJ9183103.1"/>
    </source>
</evidence>
<evidence type="ECO:0000256" key="1">
    <source>
        <dbReference type="ARBA" id="ARBA00023098"/>
    </source>
</evidence>
<feature type="chain" id="PRO_5045162163" description="Fatty acid desaturase domain-containing protein" evidence="2">
    <location>
        <begin position="17"/>
        <end position="94"/>
    </location>
</feature>
<sequence length="94" mass="11049">MLLVGWPLYLAFNVLGRPYDRFACHYDPYDTHVFHHLFSTMPHYNAIEATKAIKHLLGEYYKFDATSIYKAQWRDTKECLYVKLDDGAPNQGVF</sequence>
<keyword evidence="1" id="KW-0443">Lipid metabolism</keyword>
<protein>
    <recommendedName>
        <fullName evidence="5">Fatty acid desaturase domain-containing protein</fullName>
    </recommendedName>
</protein>
<reference evidence="3" key="1">
    <citation type="journal article" date="2023" name="Plant Biotechnol. J.">
        <title>Chromosome-level wild Hevea brasiliensis genome provides new tools for genomic-assisted breeding and valuable loci to elevate rubber yield.</title>
        <authorList>
            <person name="Cheng H."/>
            <person name="Song X."/>
            <person name="Hu Y."/>
            <person name="Wu T."/>
            <person name="Yang Q."/>
            <person name="An Z."/>
            <person name="Feng S."/>
            <person name="Deng Z."/>
            <person name="Wu W."/>
            <person name="Zeng X."/>
            <person name="Tu M."/>
            <person name="Wang X."/>
            <person name="Huang H."/>
        </authorList>
    </citation>
    <scope>NUCLEOTIDE SEQUENCE</scope>
    <source>
        <strain evidence="3">MT/VB/25A 57/8</strain>
    </source>
</reference>
<evidence type="ECO:0008006" key="5">
    <source>
        <dbReference type="Google" id="ProtNLM"/>
    </source>
</evidence>
<dbReference type="InterPro" id="IPR012171">
    <property type="entry name" value="Fatty_acid_desaturase"/>
</dbReference>
<organism evidence="3 4">
    <name type="scientific">Hevea brasiliensis</name>
    <name type="common">Para rubber tree</name>
    <name type="synonym">Siphonia brasiliensis</name>
    <dbReference type="NCBI Taxonomy" id="3981"/>
    <lineage>
        <taxon>Eukaryota</taxon>
        <taxon>Viridiplantae</taxon>
        <taxon>Streptophyta</taxon>
        <taxon>Embryophyta</taxon>
        <taxon>Tracheophyta</taxon>
        <taxon>Spermatophyta</taxon>
        <taxon>Magnoliopsida</taxon>
        <taxon>eudicotyledons</taxon>
        <taxon>Gunneridae</taxon>
        <taxon>Pentapetalae</taxon>
        <taxon>rosids</taxon>
        <taxon>fabids</taxon>
        <taxon>Malpighiales</taxon>
        <taxon>Euphorbiaceae</taxon>
        <taxon>Crotonoideae</taxon>
        <taxon>Micrandreae</taxon>
        <taxon>Hevea</taxon>
    </lineage>
</organism>
<proteinExistence type="predicted"/>
<dbReference type="EMBL" id="JARPOI010000004">
    <property type="protein sequence ID" value="KAJ9183103.1"/>
    <property type="molecule type" value="Genomic_DNA"/>
</dbReference>
<name>A0ABQ9MUL5_HEVBR</name>
<dbReference type="Proteomes" id="UP001174677">
    <property type="component" value="Chromosome 4"/>
</dbReference>
<comment type="caution">
    <text evidence="3">The sequence shown here is derived from an EMBL/GenBank/DDBJ whole genome shotgun (WGS) entry which is preliminary data.</text>
</comment>
<accession>A0ABQ9MUL5</accession>
<evidence type="ECO:0000256" key="2">
    <source>
        <dbReference type="SAM" id="SignalP"/>
    </source>
</evidence>
<evidence type="ECO:0000313" key="4">
    <source>
        <dbReference type="Proteomes" id="UP001174677"/>
    </source>
</evidence>
<keyword evidence="2" id="KW-0732">Signal</keyword>
<dbReference type="PANTHER" id="PTHR32100">
    <property type="entry name" value="OMEGA-6 FATTY ACID DESATURASE, CHLOROPLASTIC"/>
    <property type="match status" value="1"/>
</dbReference>
<gene>
    <name evidence="3" type="ORF">P3X46_007010</name>
</gene>
<keyword evidence="4" id="KW-1185">Reference proteome</keyword>